<evidence type="ECO:0000256" key="5">
    <source>
        <dbReference type="ARBA" id="ARBA00022964"/>
    </source>
</evidence>
<dbReference type="RefSeq" id="WP_109305012.1">
    <property type="nucleotide sequence ID" value="NZ_BJUF01000022.1"/>
</dbReference>
<dbReference type="PROSITE" id="PS51819">
    <property type="entry name" value="VOC"/>
    <property type="match status" value="2"/>
</dbReference>
<keyword evidence="6 8" id="KW-0560">Oxidoreductase</keyword>
<organism evidence="10 11">
    <name type="scientific">Kurthia sibirica</name>
    <dbReference type="NCBI Taxonomy" id="202750"/>
    <lineage>
        <taxon>Bacteria</taxon>
        <taxon>Bacillati</taxon>
        <taxon>Bacillota</taxon>
        <taxon>Bacilli</taxon>
        <taxon>Bacillales</taxon>
        <taxon>Caryophanaceae</taxon>
        <taxon>Kurthia</taxon>
    </lineage>
</organism>
<reference evidence="10 11" key="1">
    <citation type="submission" date="2018-05" db="EMBL/GenBank/DDBJ databases">
        <title>Kurthia sibirica genome sequence.</title>
        <authorList>
            <person name="Maclea K.S."/>
            <person name="Goen A.E."/>
        </authorList>
    </citation>
    <scope>NUCLEOTIDE SEQUENCE [LARGE SCALE GENOMIC DNA]</scope>
    <source>
        <strain evidence="10 11">ATCC 49154</strain>
    </source>
</reference>
<dbReference type="AlphaFoldDB" id="A0A2U3APC9"/>
<dbReference type="PROSITE" id="PS00082">
    <property type="entry name" value="EXTRADIOL_DIOXYGENAS"/>
    <property type="match status" value="1"/>
</dbReference>
<comment type="similarity">
    <text evidence="2 8">Belongs to the extradiol ring-cleavage dioxygenase family.</text>
</comment>
<evidence type="ECO:0000256" key="3">
    <source>
        <dbReference type="ARBA" id="ARBA00022723"/>
    </source>
</evidence>
<feature type="domain" description="VOC" evidence="9">
    <location>
        <begin position="169"/>
        <end position="292"/>
    </location>
</feature>
<evidence type="ECO:0000256" key="2">
    <source>
        <dbReference type="ARBA" id="ARBA00008784"/>
    </source>
</evidence>
<protein>
    <submittedName>
        <fullName evidence="10">Glyoxalase</fullName>
    </submittedName>
</protein>
<evidence type="ECO:0000256" key="8">
    <source>
        <dbReference type="RuleBase" id="RU000683"/>
    </source>
</evidence>
<dbReference type="GO" id="GO:0008198">
    <property type="term" value="F:ferrous iron binding"/>
    <property type="evidence" value="ECO:0007669"/>
    <property type="project" value="InterPro"/>
</dbReference>
<dbReference type="InterPro" id="IPR004360">
    <property type="entry name" value="Glyas_Fos-R_dOase_dom"/>
</dbReference>
<keyword evidence="3" id="KW-0479">Metal-binding</keyword>
<keyword evidence="5 8" id="KW-0223">Dioxygenase</keyword>
<evidence type="ECO:0000259" key="9">
    <source>
        <dbReference type="PROSITE" id="PS51819"/>
    </source>
</evidence>
<dbReference type="Proteomes" id="UP000245938">
    <property type="component" value="Unassembled WGS sequence"/>
</dbReference>
<dbReference type="InterPro" id="IPR029068">
    <property type="entry name" value="Glyas_Bleomycin-R_OHBP_Dase"/>
</dbReference>
<comment type="caution">
    <text evidence="10">The sequence shown here is derived from an EMBL/GenBank/DDBJ whole genome shotgun (WGS) entry which is preliminary data.</text>
</comment>
<proteinExistence type="inferred from homology"/>
<dbReference type="OrthoDB" id="9792626at2"/>
<comment type="cofactor">
    <cofactor evidence="1 8">
        <name>Fe(2+)</name>
        <dbReference type="ChEBI" id="CHEBI:29033"/>
    </cofactor>
</comment>
<dbReference type="SUPFAM" id="SSF54593">
    <property type="entry name" value="Glyoxalase/Bleomycin resistance protein/Dihydroxybiphenyl dioxygenase"/>
    <property type="match status" value="2"/>
</dbReference>
<accession>A0A2U3APC9</accession>
<evidence type="ECO:0000256" key="1">
    <source>
        <dbReference type="ARBA" id="ARBA00001954"/>
    </source>
</evidence>
<dbReference type="Gene3D" id="3.10.180.10">
    <property type="entry name" value="2,3-Dihydroxybiphenyl 1,2-Dioxygenase, domain 1"/>
    <property type="match status" value="2"/>
</dbReference>
<keyword evidence="11" id="KW-1185">Reference proteome</keyword>
<dbReference type="InterPro" id="IPR000486">
    <property type="entry name" value="Xdiol_ring_cleave_dOase_1/2"/>
</dbReference>
<dbReference type="CDD" id="cd07255">
    <property type="entry name" value="VOC_BsCatE_like_N"/>
    <property type="match status" value="1"/>
</dbReference>
<evidence type="ECO:0000256" key="6">
    <source>
        <dbReference type="ARBA" id="ARBA00023002"/>
    </source>
</evidence>
<sequence>MTNTFHAKPNLYVSHVQLKVSNLQTSVTYYTNVIGFQILQQTATTAYLTFDGKTSLISLVEVANAQPFEGHTGLYHFALLLPTRKDLGNIVQHFIKDTIRIGAGDHDVSEALYLNDPDGNGIEIYADRPASQWKWDDNNQVYMTTETVDFESVLAEADGTWNGLPEGTVMGHIHLSVNNLVATEKFYTTVLDYNVVTRYGAQALFISTGNYHHHIGLNTWNSQGGTPLPTNAIGLKSYTIVLKDSDYAMHVQESLTAAGFVVDKFLEAPEFGGTQAFSVLDPNGIRIIFTTEGQ</sequence>
<evidence type="ECO:0000256" key="7">
    <source>
        <dbReference type="ARBA" id="ARBA00023004"/>
    </source>
</evidence>
<evidence type="ECO:0000256" key="4">
    <source>
        <dbReference type="ARBA" id="ARBA00022797"/>
    </source>
</evidence>
<name>A0A2U3APC9_9BACL</name>
<keyword evidence="4 8" id="KW-0058">Aromatic hydrocarbons catabolism</keyword>
<evidence type="ECO:0000313" key="11">
    <source>
        <dbReference type="Proteomes" id="UP000245938"/>
    </source>
</evidence>
<gene>
    <name evidence="10" type="ORF">DEX24_03475</name>
</gene>
<feature type="domain" description="VOC" evidence="9">
    <location>
        <begin position="12"/>
        <end position="127"/>
    </location>
</feature>
<dbReference type="PANTHER" id="PTHR43279">
    <property type="entry name" value="CATECHOL-2,3-DIOXYGENASE"/>
    <property type="match status" value="1"/>
</dbReference>
<dbReference type="EMBL" id="QFVR01000003">
    <property type="protein sequence ID" value="PWI26408.1"/>
    <property type="molecule type" value="Genomic_DNA"/>
</dbReference>
<dbReference type="InterPro" id="IPR037523">
    <property type="entry name" value="VOC_core"/>
</dbReference>
<keyword evidence="7 8" id="KW-0408">Iron</keyword>
<dbReference type="Pfam" id="PF00903">
    <property type="entry name" value="Glyoxalase"/>
    <property type="match status" value="2"/>
</dbReference>
<evidence type="ECO:0000313" key="10">
    <source>
        <dbReference type="EMBL" id="PWI26408.1"/>
    </source>
</evidence>
<dbReference type="GO" id="GO:0051213">
    <property type="term" value="F:dioxygenase activity"/>
    <property type="evidence" value="ECO:0007669"/>
    <property type="project" value="UniProtKB-KW"/>
</dbReference>
<dbReference type="PANTHER" id="PTHR43279:SF1">
    <property type="entry name" value="CATECHOL-2,3-DIOXYGENASE"/>
    <property type="match status" value="1"/>
</dbReference>